<gene>
    <name evidence="2" type="ORF">CTKZ_31910</name>
</gene>
<dbReference type="EMBL" id="BHYL01000316">
    <property type="protein sequence ID" value="GCD21629.1"/>
    <property type="molecule type" value="Genomic_DNA"/>
</dbReference>
<evidence type="ECO:0000256" key="1">
    <source>
        <dbReference type="SAM" id="MobiDB-lite"/>
    </source>
</evidence>
<dbReference type="Proteomes" id="UP000288246">
    <property type="component" value="Unassembled WGS sequence"/>
</dbReference>
<keyword evidence="3" id="KW-1185">Reference proteome</keyword>
<proteinExistence type="predicted"/>
<comment type="caution">
    <text evidence="2">The sequence shown here is derived from an EMBL/GenBank/DDBJ whole genome shotgun (WGS) entry which is preliminary data.</text>
</comment>
<evidence type="ECO:0000313" key="2">
    <source>
        <dbReference type="EMBL" id="GCD21629.1"/>
    </source>
</evidence>
<evidence type="ECO:0000313" key="3">
    <source>
        <dbReference type="Proteomes" id="UP000288246"/>
    </source>
</evidence>
<dbReference type="RefSeq" id="WP_200829800.1">
    <property type="nucleotide sequence ID" value="NZ_BHYL01000316.1"/>
</dbReference>
<dbReference type="AlphaFoldDB" id="A0A401V3X6"/>
<name>A0A401V3X6_9CELL</name>
<accession>A0A401V3X6</accession>
<reference evidence="2 3" key="1">
    <citation type="submission" date="2018-11" db="EMBL/GenBank/DDBJ databases">
        <title>Draft genome sequence of Cellulomonas takizawaensis strain TKZ-21.</title>
        <authorList>
            <person name="Yamamura H."/>
            <person name="Hayashi T."/>
            <person name="Hamada M."/>
            <person name="Serisawa Y."/>
            <person name="Matsuyama K."/>
            <person name="Nakagawa Y."/>
            <person name="Otoguro M."/>
            <person name="Yanagida F."/>
            <person name="Hayakawa M."/>
        </authorList>
    </citation>
    <scope>NUCLEOTIDE SEQUENCE [LARGE SCALE GENOMIC DNA]</scope>
    <source>
        <strain evidence="2 3">TKZ-21</strain>
    </source>
</reference>
<sequence length="379" mass="38270">MAASVLSEQARVELARAVLAHAELRTGARSVRVGTRPAEPSASPAAGTRHGSETGSTPAGGAPVPFAADPVRGATRPSSGLLPTHRADRSTASATPGAVPTDRAVSPHGVPVDRTLSPHGVPVDHTASPHTAPADRTLSSRAADEAWARSHPTTSVPRPAGVLAAERPPLPVPDRLAPLLPDGLRRGATTAVVGSTSLVLTMLAHACAGGAWAAVVGQPTVGLLAAAEAGVALERLALVPRPGQDAATVVAALVDGIDVVLVGPDTVLTDTDRRRLSARARDRGAVLLSSVAWPGASTVLTVEAGRWWGVGAGEGRLRTHELRVTRSGRGGSAVPLSVDVTLPLSADSPSVPVAPPAATVVPPEVVDEQQPAVGLRLVG</sequence>
<organism evidence="2 3">
    <name type="scientific">Cellulomonas algicola</name>
    <dbReference type="NCBI Taxonomy" id="2071633"/>
    <lineage>
        <taxon>Bacteria</taxon>
        <taxon>Bacillati</taxon>
        <taxon>Actinomycetota</taxon>
        <taxon>Actinomycetes</taxon>
        <taxon>Micrococcales</taxon>
        <taxon>Cellulomonadaceae</taxon>
        <taxon>Cellulomonas</taxon>
    </lineage>
</organism>
<protein>
    <submittedName>
        <fullName evidence="2">Uncharacterized protein</fullName>
    </submittedName>
</protein>
<feature type="region of interest" description="Disordered" evidence="1">
    <location>
        <begin position="30"/>
        <end position="171"/>
    </location>
</feature>